<sequence length="283" mass="33530">MNKLYVHIGPPKTATTSFQYYFIENKIENLTYQGVKQPRVTNDDSICKILYNDVINKTYDIDVNFIEKTLKKSNVLISEEMFLVEQNQLSWKDKLKYLSNLLGQFDPVILIVLRNPIDSIRSYYQELFYNLDKSKIKSINDFALSEYCSIYDYSYLISFIYQQGFNNIELLKYERLIKGKYKLNEVFNLVSDEIMILSHQNKSIKNKGKFYAKNNNLRKTLIHYTPSIFRNKFSASLKKKIIGFIPNLDFKKGKEIDKEINSEISIEFLKKYNFILKSKYLVE</sequence>
<dbReference type="RefSeq" id="WP_003441612.1">
    <property type="nucleotide sequence ID" value="NZ_APLF01000010.1"/>
</dbReference>
<evidence type="ECO:0000313" key="1">
    <source>
        <dbReference type="EMBL" id="EMY80666.1"/>
    </source>
</evidence>
<dbReference type="InterPro" id="IPR027417">
    <property type="entry name" value="P-loop_NTPase"/>
</dbReference>
<evidence type="ECO:0008006" key="3">
    <source>
        <dbReference type="Google" id="ProtNLM"/>
    </source>
</evidence>
<organism evidence="1 2">
    <name type="scientific">Psychroflexus gondwanensis ACAM 44</name>
    <dbReference type="NCBI Taxonomy" id="1189619"/>
    <lineage>
        <taxon>Bacteria</taxon>
        <taxon>Pseudomonadati</taxon>
        <taxon>Bacteroidota</taxon>
        <taxon>Flavobacteriia</taxon>
        <taxon>Flavobacteriales</taxon>
        <taxon>Flavobacteriaceae</taxon>
        <taxon>Psychroflexus</taxon>
    </lineage>
</organism>
<comment type="caution">
    <text evidence="1">The sequence shown here is derived from an EMBL/GenBank/DDBJ whole genome shotgun (WGS) entry which is preliminary data.</text>
</comment>
<protein>
    <recommendedName>
        <fullName evidence="3">Sulfotransferase domain-containing protein</fullName>
    </recommendedName>
</protein>
<evidence type="ECO:0000313" key="2">
    <source>
        <dbReference type="Proteomes" id="UP000012317"/>
    </source>
</evidence>
<dbReference type="SUPFAM" id="SSF52540">
    <property type="entry name" value="P-loop containing nucleoside triphosphate hydrolases"/>
    <property type="match status" value="1"/>
</dbReference>
<dbReference type="EMBL" id="APLF01000010">
    <property type="protein sequence ID" value="EMY80666.1"/>
    <property type="molecule type" value="Genomic_DNA"/>
</dbReference>
<proteinExistence type="predicted"/>
<reference evidence="1 2" key="1">
    <citation type="journal article" date="2014" name="Genome Biol. Evol.">
        <title>Extensive gene acquisition in the extremely psychrophilic bacterial species Psychroflexus torquis and the link to sea-ice ecosystem specialism.</title>
        <authorList>
            <person name="Feng S."/>
            <person name="Powell S.M."/>
            <person name="Wilson R."/>
            <person name="Bowman J.P."/>
        </authorList>
    </citation>
    <scope>NUCLEOTIDE SEQUENCE [LARGE SCALE GENOMIC DNA]</scope>
    <source>
        <strain evidence="1 2">ACAM 44</strain>
    </source>
</reference>
<dbReference type="STRING" id="1189619.pgond44_10984"/>
<name>N1WKA7_9FLAO</name>
<keyword evidence="2" id="KW-1185">Reference proteome</keyword>
<gene>
    <name evidence="1" type="ORF">pgond44_10984</name>
</gene>
<accession>N1WKA7</accession>
<dbReference type="Gene3D" id="3.40.50.300">
    <property type="entry name" value="P-loop containing nucleotide triphosphate hydrolases"/>
    <property type="match status" value="1"/>
</dbReference>
<dbReference type="Proteomes" id="UP000012317">
    <property type="component" value="Unassembled WGS sequence"/>
</dbReference>
<dbReference type="AlphaFoldDB" id="N1WKA7"/>